<evidence type="ECO:0000313" key="9">
    <source>
        <dbReference type="EMBL" id="KAK6182707.1"/>
    </source>
</evidence>
<dbReference type="FunFam" id="3.30.1410.10:FF:000001">
    <property type="entry name" value="GTP cyclohydrolase 1 feedback regulatory protein"/>
    <property type="match status" value="1"/>
</dbReference>
<gene>
    <name evidence="9" type="ORF">SNE40_010330</name>
</gene>
<dbReference type="AlphaFoldDB" id="A0AAN8JTA5"/>
<evidence type="ECO:0000256" key="6">
    <source>
        <dbReference type="ARBA" id="ARBA00023136"/>
    </source>
</evidence>
<evidence type="ECO:0000256" key="5">
    <source>
        <dbReference type="ARBA" id="ARBA00022490"/>
    </source>
</evidence>
<dbReference type="Gene3D" id="3.30.1410.10">
    <property type="entry name" value="GTP cyclohydrolase I feedback regulatory protein GFRP"/>
    <property type="match status" value="1"/>
</dbReference>
<dbReference type="PANTHER" id="PTHR16852">
    <property type="entry name" value="GTP CYCLOHYDROLASE 1 FEEDBACK REGULATORY PROTEIN"/>
    <property type="match status" value="1"/>
</dbReference>
<dbReference type="EMBL" id="JAZGQO010000007">
    <property type="protein sequence ID" value="KAK6182707.1"/>
    <property type="molecule type" value="Genomic_DNA"/>
</dbReference>
<evidence type="ECO:0000256" key="1">
    <source>
        <dbReference type="ARBA" id="ARBA00004126"/>
    </source>
</evidence>
<evidence type="ECO:0000256" key="3">
    <source>
        <dbReference type="ARBA" id="ARBA00007605"/>
    </source>
</evidence>
<name>A0AAN8JTA5_PATCE</name>
<accession>A0AAN8JTA5</accession>
<sequence length="101" mass="11521">MPYIVISTQTRLECGPTIVGDEWSDPELMESLSATLSKQLGNNFLEYKTYDPVRIVLNKLEKRGFRVIAMTGLGQTCIWTLHKPESNENSYQVKLISKNEI</sequence>
<keyword evidence="6" id="KW-0472">Membrane</keyword>
<dbReference type="InterPro" id="IPR009112">
    <property type="entry name" value="GTP_CycHdrlase_I_reg"/>
</dbReference>
<evidence type="ECO:0000256" key="8">
    <source>
        <dbReference type="ARBA" id="ARBA00032599"/>
    </source>
</evidence>
<proteinExistence type="inferred from homology"/>
<dbReference type="GO" id="GO:0005829">
    <property type="term" value="C:cytosol"/>
    <property type="evidence" value="ECO:0007669"/>
    <property type="project" value="UniProtKB-SubCell"/>
</dbReference>
<dbReference type="SUPFAM" id="SSF69761">
    <property type="entry name" value="GTP cyclohydrolase I feedback regulatory protein, GFRP"/>
    <property type="match status" value="1"/>
</dbReference>
<comment type="subcellular location">
    <subcellularLocation>
        <location evidence="2">Cytoplasm</location>
        <location evidence="2">Cytosol</location>
    </subcellularLocation>
    <subcellularLocation>
        <location evidence="1">Nucleus membrane</location>
    </subcellularLocation>
</comment>
<dbReference type="Proteomes" id="UP001347796">
    <property type="component" value="Unassembled WGS sequence"/>
</dbReference>
<evidence type="ECO:0000256" key="4">
    <source>
        <dbReference type="ARBA" id="ARBA00020099"/>
    </source>
</evidence>
<dbReference type="Pfam" id="PF06399">
    <property type="entry name" value="GFRP"/>
    <property type="match status" value="1"/>
</dbReference>
<comment type="caution">
    <text evidence="9">The sequence shown here is derived from an EMBL/GenBank/DDBJ whole genome shotgun (WGS) entry which is preliminary data.</text>
</comment>
<evidence type="ECO:0000256" key="2">
    <source>
        <dbReference type="ARBA" id="ARBA00004514"/>
    </source>
</evidence>
<dbReference type="GO" id="GO:0044549">
    <property type="term" value="F:GTP cyclohydrolase binding"/>
    <property type="evidence" value="ECO:0007669"/>
    <property type="project" value="TreeGrafter"/>
</dbReference>
<keyword evidence="5" id="KW-0963">Cytoplasm</keyword>
<evidence type="ECO:0000256" key="7">
    <source>
        <dbReference type="ARBA" id="ARBA00023242"/>
    </source>
</evidence>
<dbReference type="GO" id="GO:0009890">
    <property type="term" value="P:negative regulation of biosynthetic process"/>
    <property type="evidence" value="ECO:0007669"/>
    <property type="project" value="InterPro"/>
</dbReference>
<keyword evidence="7" id="KW-0539">Nucleus</keyword>
<dbReference type="InterPro" id="IPR036717">
    <property type="entry name" value="GFRP_sf"/>
</dbReference>
<keyword evidence="10" id="KW-1185">Reference proteome</keyword>
<dbReference type="GO" id="GO:0031965">
    <property type="term" value="C:nuclear membrane"/>
    <property type="evidence" value="ECO:0007669"/>
    <property type="project" value="UniProtKB-SubCell"/>
</dbReference>
<protein>
    <recommendedName>
        <fullName evidence="4">GTP cyclohydrolase 1 feedback regulatory protein</fullName>
    </recommendedName>
    <alternativeName>
        <fullName evidence="8">GTP cyclohydrolase I feedback regulatory protein</fullName>
    </alternativeName>
</protein>
<reference evidence="9 10" key="1">
    <citation type="submission" date="2024-01" db="EMBL/GenBank/DDBJ databases">
        <title>The genome of the rayed Mediterranean limpet Patella caerulea (Linnaeus, 1758).</title>
        <authorList>
            <person name="Anh-Thu Weber A."/>
            <person name="Halstead-Nussloch G."/>
        </authorList>
    </citation>
    <scope>NUCLEOTIDE SEQUENCE [LARGE SCALE GENOMIC DNA]</scope>
    <source>
        <strain evidence="9">AATW-2023a</strain>
        <tissue evidence="9">Whole specimen</tissue>
    </source>
</reference>
<evidence type="ECO:0000313" key="10">
    <source>
        <dbReference type="Proteomes" id="UP001347796"/>
    </source>
</evidence>
<dbReference type="PANTHER" id="PTHR16852:SF2">
    <property type="entry name" value="GTP CYCLOHYDROLASE 1 FEEDBACK REGULATORY PROTEIN"/>
    <property type="match status" value="1"/>
</dbReference>
<organism evidence="9 10">
    <name type="scientific">Patella caerulea</name>
    <name type="common">Rayed Mediterranean limpet</name>
    <dbReference type="NCBI Taxonomy" id="87958"/>
    <lineage>
        <taxon>Eukaryota</taxon>
        <taxon>Metazoa</taxon>
        <taxon>Spiralia</taxon>
        <taxon>Lophotrochozoa</taxon>
        <taxon>Mollusca</taxon>
        <taxon>Gastropoda</taxon>
        <taxon>Patellogastropoda</taxon>
        <taxon>Patelloidea</taxon>
        <taxon>Patellidae</taxon>
        <taxon>Patella</taxon>
    </lineage>
</organism>
<comment type="similarity">
    <text evidence="3">Belongs to the GFRP family.</text>
</comment>